<proteinExistence type="inferred from homology"/>
<dbReference type="PROSITE" id="PS00108">
    <property type="entry name" value="PROTEIN_KINASE_ST"/>
    <property type="match status" value="1"/>
</dbReference>
<comment type="similarity">
    <text evidence="8">Belongs to the protein kinase superfamily. Ser/Thr protein kinase family. CDC5/Polo subfamily.</text>
</comment>
<feature type="region of interest" description="Disordered" evidence="9">
    <location>
        <begin position="763"/>
        <end position="785"/>
    </location>
</feature>
<dbReference type="GO" id="GO:0004674">
    <property type="term" value="F:protein serine/threonine kinase activity"/>
    <property type="evidence" value="ECO:0007669"/>
    <property type="project" value="UniProtKB-KW"/>
</dbReference>
<comment type="catalytic activity">
    <reaction evidence="8">
        <text>L-threonyl-[protein] + ATP = O-phospho-L-threonyl-[protein] + ADP + H(+)</text>
        <dbReference type="Rhea" id="RHEA:46608"/>
        <dbReference type="Rhea" id="RHEA-COMP:11060"/>
        <dbReference type="Rhea" id="RHEA-COMP:11605"/>
        <dbReference type="ChEBI" id="CHEBI:15378"/>
        <dbReference type="ChEBI" id="CHEBI:30013"/>
        <dbReference type="ChEBI" id="CHEBI:30616"/>
        <dbReference type="ChEBI" id="CHEBI:61977"/>
        <dbReference type="ChEBI" id="CHEBI:456216"/>
        <dbReference type="EC" id="2.7.11.21"/>
    </reaction>
</comment>
<dbReference type="InterPro" id="IPR000959">
    <property type="entry name" value="POLO_box_dom"/>
</dbReference>
<feature type="domain" description="Protein kinase" evidence="10">
    <location>
        <begin position="65"/>
        <end position="285"/>
    </location>
</feature>
<dbReference type="EMBL" id="ML769386">
    <property type="protein sequence ID" value="KAE9410055.1"/>
    <property type="molecule type" value="Genomic_DNA"/>
</dbReference>
<feature type="compositionally biased region" description="Pro residues" evidence="9">
    <location>
        <begin position="35"/>
        <end position="53"/>
    </location>
</feature>
<dbReference type="GO" id="GO:0005737">
    <property type="term" value="C:cytoplasm"/>
    <property type="evidence" value="ECO:0007669"/>
    <property type="project" value="TreeGrafter"/>
</dbReference>
<organism evidence="12 13">
    <name type="scientific">Gymnopus androsaceus JB14</name>
    <dbReference type="NCBI Taxonomy" id="1447944"/>
    <lineage>
        <taxon>Eukaryota</taxon>
        <taxon>Fungi</taxon>
        <taxon>Dikarya</taxon>
        <taxon>Basidiomycota</taxon>
        <taxon>Agaricomycotina</taxon>
        <taxon>Agaricomycetes</taxon>
        <taxon>Agaricomycetidae</taxon>
        <taxon>Agaricales</taxon>
        <taxon>Marasmiineae</taxon>
        <taxon>Omphalotaceae</taxon>
        <taxon>Gymnopus</taxon>
    </lineage>
</organism>
<dbReference type="Pfam" id="PF00069">
    <property type="entry name" value="Pkinase"/>
    <property type="match status" value="2"/>
</dbReference>
<reference evidence="12" key="1">
    <citation type="journal article" date="2019" name="Environ. Microbiol.">
        <title>Fungal ecological strategies reflected in gene transcription - a case study of two litter decomposers.</title>
        <authorList>
            <person name="Barbi F."/>
            <person name="Kohler A."/>
            <person name="Barry K."/>
            <person name="Baskaran P."/>
            <person name="Daum C."/>
            <person name="Fauchery L."/>
            <person name="Ihrmark K."/>
            <person name="Kuo A."/>
            <person name="LaButti K."/>
            <person name="Lipzen A."/>
            <person name="Morin E."/>
            <person name="Grigoriev I.V."/>
            <person name="Henrissat B."/>
            <person name="Lindahl B."/>
            <person name="Martin F."/>
        </authorList>
    </citation>
    <scope>NUCLEOTIDE SEQUENCE</scope>
    <source>
        <strain evidence="12">JB14</strain>
    </source>
</reference>
<dbReference type="SUPFAM" id="SSF82615">
    <property type="entry name" value="Polo-box domain"/>
    <property type="match status" value="2"/>
</dbReference>
<evidence type="ECO:0000256" key="1">
    <source>
        <dbReference type="ARBA" id="ARBA00022527"/>
    </source>
</evidence>
<dbReference type="InterPro" id="IPR033701">
    <property type="entry name" value="POLO_box_1"/>
</dbReference>
<dbReference type="Gene3D" id="1.10.510.10">
    <property type="entry name" value="Transferase(Phosphotransferase) domain 1"/>
    <property type="match status" value="1"/>
</dbReference>
<keyword evidence="6 7" id="KW-0067">ATP-binding</keyword>
<dbReference type="GO" id="GO:0005634">
    <property type="term" value="C:nucleus"/>
    <property type="evidence" value="ECO:0007669"/>
    <property type="project" value="TreeGrafter"/>
</dbReference>
<dbReference type="CDD" id="cd13118">
    <property type="entry name" value="POLO_box_1"/>
    <property type="match status" value="1"/>
</dbReference>
<feature type="domain" description="POLO box" evidence="11">
    <location>
        <begin position="543"/>
        <end position="626"/>
    </location>
</feature>
<dbReference type="InterPro" id="IPR033695">
    <property type="entry name" value="POLO_box_2"/>
</dbReference>
<evidence type="ECO:0000256" key="8">
    <source>
        <dbReference type="RuleBase" id="RU361162"/>
    </source>
</evidence>
<evidence type="ECO:0000256" key="7">
    <source>
        <dbReference type="PROSITE-ProRule" id="PRU10141"/>
    </source>
</evidence>
<dbReference type="AlphaFoldDB" id="A0A6A4INZ4"/>
<dbReference type="InterPro" id="IPR011009">
    <property type="entry name" value="Kinase-like_dom_sf"/>
</dbReference>
<dbReference type="PROSITE" id="PS50011">
    <property type="entry name" value="PROTEIN_KINASE_DOM"/>
    <property type="match status" value="1"/>
</dbReference>
<evidence type="ECO:0000256" key="2">
    <source>
        <dbReference type="ARBA" id="ARBA00022679"/>
    </source>
</evidence>
<evidence type="ECO:0000313" key="12">
    <source>
        <dbReference type="EMBL" id="KAE9410055.1"/>
    </source>
</evidence>
<dbReference type="SUPFAM" id="SSF56112">
    <property type="entry name" value="Protein kinase-like (PK-like)"/>
    <property type="match status" value="1"/>
</dbReference>
<feature type="compositionally biased region" description="Polar residues" evidence="9">
    <location>
        <begin position="330"/>
        <end position="339"/>
    </location>
</feature>
<dbReference type="GO" id="GO:0000776">
    <property type="term" value="C:kinetochore"/>
    <property type="evidence" value="ECO:0007669"/>
    <property type="project" value="TreeGrafter"/>
</dbReference>
<keyword evidence="2 8" id="KW-0808">Transferase</keyword>
<keyword evidence="3" id="KW-0677">Repeat</keyword>
<dbReference type="GO" id="GO:0005816">
    <property type="term" value="C:spindle pole body"/>
    <property type="evidence" value="ECO:0007669"/>
    <property type="project" value="TreeGrafter"/>
</dbReference>
<dbReference type="GO" id="GO:0005524">
    <property type="term" value="F:ATP binding"/>
    <property type="evidence" value="ECO:0007669"/>
    <property type="project" value="UniProtKB-UniRule"/>
</dbReference>
<keyword evidence="5 8" id="KW-0418">Kinase</keyword>
<dbReference type="Gene3D" id="3.30.1120.30">
    <property type="entry name" value="POLO box domain"/>
    <property type="match status" value="2"/>
</dbReference>
<evidence type="ECO:0000313" key="13">
    <source>
        <dbReference type="Proteomes" id="UP000799118"/>
    </source>
</evidence>
<feature type="region of interest" description="Disordered" evidence="9">
    <location>
        <begin position="1"/>
        <end position="58"/>
    </location>
</feature>
<dbReference type="InterPro" id="IPR008271">
    <property type="entry name" value="Ser/Thr_kinase_AS"/>
</dbReference>
<dbReference type="GO" id="GO:0007052">
    <property type="term" value="P:mitotic spindle organization"/>
    <property type="evidence" value="ECO:0007669"/>
    <property type="project" value="TreeGrafter"/>
</dbReference>
<evidence type="ECO:0000259" key="11">
    <source>
        <dbReference type="PROSITE" id="PS50078"/>
    </source>
</evidence>
<evidence type="ECO:0000256" key="3">
    <source>
        <dbReference type="ARBA" id="ARBA00022737"/>
    </source>
</evidence>
<evidence type="ECO:0000256" key="4">
    <source>
        <dbReference type="ARBA" id="ARBA00022741"/>
    </source>
</evidence>
<evidence type="ECO:0000256" key="6">
    <source>
        <dbReference type="ARBA" id="ARBA00022840"/>
    </source>
</evidence>
<feature type="region of interest" description="Disordered" evidence="9">
    <location>
        <begin position="330"/>
        <end position="362"/>
    </location>
</feature>
<protein>
    <recommendedName>
        <fullName evidence="8">Serine/threonine-protein kinase</fullName>
        <ecNumber evidence="8">2.7.11.21</ecNumber>
    </recommendedName>
</protein>
<evidence type="ECO:0000256" key="5">
    <source>
        <dbReference type="ARBA" id="ARBA00022777"/>
    </source>
</evidence>
<dbReference type="EC" id="2.7.11.21" evidence="8"/>
<keyword evidence="13" id="KW-1185">Reference proteome</keyword>
<dbReference type="Gene3D" id="3.30.200.20">
    <property type="entry name" value="Phosphorylase Kinase, domain 1"/>
    <property type="match status" value="1"/>
</dbReference>
<accession>A0A6A4INZ4</accession>
<feature type="compositionally biased region" description="Polar residues" evidence="9">
    <location>
        <begin position="1"/>
        <end position="11"/>
    </location>
</feature>
<dbReference type="PROSITE" id="PS00107">
    <property type="entry name" value="PROTEIN_KINASE_ATP"/>
    <property type="match status" value="1"/>
</dbReference>
<dbReference type="GO" id="GO:0000922">
    <property type="term" value="C:spindle pole"/>
    <property type="evidence" value="ECO:0007669"/>
    <property type="project" value="TreeGrafter"/>
</dbReference>
<dbReference type="OrthoDB" id="408964at2759"/>
<name>A0A6A4INZ4_9AGAR</name>
<keyword evidence="1 8" id="KW-0723">Serine/threonine-protein kinase</keyword>
<dbReference type="InterPro" id="IPR036947">
    <property type="entry name" value="POLO_box_dom_sf"/>
</dbReference>
<evidence type="ECO:0000256" key="9">
    <source>
        <dbReference type="SAM" id="MobiDB-lite"/>
    </source>
</evidence>
<dbReference type="PANTHER" id="PTHR24345:SF0">
    <property type="entry name" value="CELL CYCLE SERINE_THREONINE-PROTEIN KINASE CDC5_MSD2"/>
    <property type="match status" value="1"/>
</dbReference>
<feature type="binding site" evidence="7">
    <location>
        <position position="93"/>
    </location>
    <ligand>
        <name>ATP</name>
        <dbReference type="ChEBI" id="CHEBI:30616"/>
    </ligand>
</feature>
<dbReference type="InterPro" id="IPR000719">
    <property type="entry name" value="Prot_kinase_dom"/>
</dbReference>
<dbReference type="PANTHER" id="PTHR24345">
    <property type="entry name" value="SERINE/THREONINE-PROTEIN KINASE PLK"/>
    <property type="match status" value="1"/>
</dbReference>
<sequence>MSAQIYSNQPTGRRFPLSSAANYQPHRPHEAQPKPKAPSPPLPRQKATPPSPPSIIRDKHGSLEFQKIGFLGEGGFARVYGVQDVRGNRVACKVVTNLATTKTRTKLYAEIKIHQSLSHPNIVGFQECFEGDDNVYMILEFTCTLTKVIHRDLKLGNIFLDGKMNVKIGDFGLAALIENPGERKKTICGTPNYIAPEVLFDQTNGHSYEVDIWSIGVILYTLLVGRPPFQTKEVKAIYKRIRDNEYEFPSDRPIAPASKELIQLILAPKPEQRPALLDAVHHSFFTTGTFPPSVPTTAYDVIPDFRTITRNASEANFCRVRRAALLDETTVPSASTESAMSDVPARSQEKEFQQAVQPGSPLSALLKSAKRPLLRSNGPPDTKEAPLFRKLQAASANPSPLRQGSGPGSTRAVAANALGHIAEEDDVNDELGKKRKNRAKELEAQKARIVVQMAPVREEEQRYEARAVDQHCLPERKEVKKPSVKENRLPALAAPIAEPKTQLTGFDAAAHVLTVAFEAKAAGRLFRDPRKNTSIPLPEEKLFIVSWIDYCHKYGMGYAMTDGSVGVYFNDSSSMVLSADKRHFDVVSVRRNGSVYVRKSYTVDEFPDDLQPKVYLLKHFEQYIMARLYGEYDYTYEDTEKKKGMPWVMNYLRMKQVILFKLSHDVLQFNFYDHSKIILSSSGLVVTHIDKNCVLTRWTLSEIMRTALRMGASTTVEFDQDAIKFNQKLVDKLNYCKEVLVSIRSANSSGDDGEAAAAPAAARAAPSLGTSGMRLQGKSSKASLR</sequence>
<dbReference type="SMART" id="SM00220">
    <property type="entry name" value="S_TKc"/>
    <property type="match status" value="1"/>
</dbReference>
<dbReference type="PROSITE" id="PS50078">
    <property type="entry name" value="POLO_BOX"/>
    <property type="match status" value="1"/>
</dbReference>
<keyword evidence="4 7" id="KW-0547">Nucleotide-binding</keyword>
<dbReference type="InterPro" id="IPR017441">
    <property type="entry name" value="Protein_kinase_ATP_BS"/>
</dbReference>
<dbReference type="Proteomes" id="UP000799118">
    <property type="component" value="Unassembled WGS sequence"/>
</dbReference>
<gene>
    <name evidence="12" type="ORF">BT96DRAFT_962079</name>
</gene>
<dbReference type="CDD" id="cd13117">
    <property type="entry name" value="POLO_box_2"/>
    <property type="match status" value="1"/>
</dbReference>
<evidence type="ECO:0000259" key="10">
    <source>
        <dbReference type="PROSITE" id="PS50011"/>
    </source>
</evidence>
<dbReference type="Pfam" id="PF00659">
    <property type="entry name" value="POLO_box"/>
    <property type="match status" value="2"/>
</dbReference>